<protein>
    <submittedName>
        <fullName evidence="7">M10 family metallopeptidase</fullName>
    </submittedName>
</protein>
<dbReference type="Pfam" id="PF08548">
    <property type="entry name" value="Peptidase_M10_C"/>
    <property type="match status" value="1"/>
</dbReference>
<dbReference type="InterPro" id="IPR006026">
    <property type="entry name" value="Peptidase_Metallo"/>
</dbReference>
<proteinExistence type="predicted"/>
<dbReference type="GO" id="GO:0008270">
    <property type="term" value="F:zinc ion binding"/>
    <property type="evidence" value="ECO:0007669"/>
    <property type="project" value="InterPro"/>
</dbReference>
<dbReference type="Gene3D" id="3.40.390.10">
    <property type="entry name" value="Collagenase (Catalytic Domain)"/>
    <property type="match status" value="1"/>
</dbReference>
<evidence type="ECO:0000313" key="8">
    <source>
        <dbReference type="Proteomes" id="UP000664466"/>
    </source>
</evidence>
<evidence type="ECO:0000313" key="7">
    <source>
        <dbReference type="EMBL" id="QTX11451.1"/>
    </source>
</evidence>
<dbReference type="GO" id="GO:0006508">
    <property type="term" value="P:proteolysis"/>
    <property type="evidence" value="ECO:0007669"/>
    <property type="project" value="InterPro"/>
</dbReference>
<reference evidence="6 8" key="1">
    <citation type="submission" date="2021-03" db="EMBL/GenBank/DDBJ databases">
        <title>Draft genome and methylome analysis of Thiotrix fructosivoruns ATCC 49748.</title>
        <authorList>
            <person name="Fomenkov A."/>
            <person name="Grabovich M.Y."/>
            <person name="Roberts R.J."/>
        </authorList>
    </citation>
    <scope>NUCLEOTIDE SEQUENCE [LARGE SCALE GENOMIC DNA]</scope>
    <source>
        <strain evidence="6 8">ATCC 49748</strain>
    </source>
</reference>
<dbReference type="Gene3D" id="2.150.10.10">
    <property type="entry name" value="Serralysin-like metalloprotease, C-terminal"/>
    <property type="match status" value="1"/>
</dbReference>
<evidence type="ECO:0000256" key="4">
    <source>
        <dbReference type="SAM" id="MobiDB-lite"/>
    </source>
</evidence>
<dbReference type="GO" id="GO:0008237">
    <property type="term" value="F:metallopeptidase activity"/>
    <property type="evidence" value="ECO:0007669"/>
    <property type="project" value="InterPro"/>
</dbReference>
<dbReference type="InterPro" id="IPR034033">
    <property type="entry name" value="Serralysin-like"/>
</dbReference>
<keyword evidence="2" id="KW-0964">Secreted</keyword>
<organism evidence="7">
    <name type="scientific">Thiothrix fructosivorans</name>
    <dbReference type="NCBI Taxonomy" id="111770"/>
    <lineage>
        <taxon>Bacteria</taxon>
        <taxon>Pseudomonadati</taxon>
        <taxon>Pseudomonadota</taxon>
        <taxon>Gammaproteobacteria</taxon>
        <taxon>Thiotrichales</taxon>
        <taxon>Thiotrichaceae</taxon>
        <taxon>Thiothrix</taxon>
    </lineage>
</organism>
<gene>
    <name evidence="7" type="ORF">J1836_003595</name>
    <name evidence="6" type="ORF">J1836_09230</name>
</gene>
<feature type="domain" description="Peptidase metallopeptidase" evidence="5">
    <location>
        <begin position="59"/>
        <end position="227"/>
    </location>
</feature>
<dbReference type="SUPFAM" id="SSF51120">
    <property type="entry name" value="beta-Roll"/>
    <property type="match status" value="1"/>
</dbReference>
<sequence length="796" mass="85259">MYMNDPNDGKLAPTNNLIDDGGMGGKPGSATNVLDPYEVYTHIEDSGLQSIQDFRGLLTGVKWSAHNLNYSFPTSANQYGTGYYDQNSITDGFAALTSGQQAIAKRVFDSVAGFTQLTFTQTTASATNIAQLRFAQSDYPSTAYAYYPSSSSAGGDIFLGPDVADTPTAGNWSWFTIAHEIGHALGLKHGHDSDGGIFDVLPYDKDTNEYSIMTYRTALGGITDYTTFADGSAALSFMASDILALQYMYGANYQYHAEDTVYHWSPDSSTITINGVGRTGSNTNVIFETVWDGAGNDTYDFSDYSDDLMINLAPGAWTVLSSEQQALLAEYSSSGENARGNVYNAFLFAGNTSSLIENALGGSGNDQFVGNVANNRFEGGMGDDLFTTTAGDDYFSGGTGVDTLNIAGFTVDHVVNSVNTGETTIFFDDGNTLTVVDVEQVQFDNGEVQDISVLGGTVDTDVTLTLFNDTGIASDDNITNDKRFQLSGYDLDAGDITYTLKSISKTGVEKIVGKADSLLAGIDEEGVFVVPTKAKTGLGDGTYTLSVNQDGTIATLESFTIDTKVPANLSVSLLNDTGKKGDKVTADATLKVTGLEKDAVIEYRLKADSESDPIGSDWMVVSDDWLSVGKSTLIDLNQFYIELENVGFENDGSGWQDKFEFRQMDVAGNVSKKTTSLDITYDALDPSYSLIEIGGDEVIKNGAKGSIRVMTIEKLVGFDKQDFILSNKLASITGVTEKKLGDDLWAYDIGIKAASKGSGDIDLSFSTKLAATDLAGNAVDFSDWSDTTYSMWIGSL</sequence>
<evidence type="ECO:0000259" key="5">
    <source>
        <dbReference type="SMART" id="SM00235"/>
    </source>
</evidence>
<evidence type="ECO:0000256" key="1">
    <source>
        <dbReference type="ARBA" id="ARBA00004613"/>
    </source>
</evidence>
<dbReference type="SUPFAM" id="SSF55486">
    <property type="entry name" value="Metalloproteases ('zincins'), catalytic domain"/>
    <property type="match status" value="1"/>
</dbReference>
<dbReference type="InterPro" id="IPR024079">
    <property type="entry name" value="MetalloPept_cat_dom_sf"/>
</dbReference>
<dbReference type="RefSeq" id="WP_207250836.1">
    <property type="nucleotide sequence ID" value="NZ_JAFMPM010000006.1"/>
</dbReference>
<dbReference type="InterPro" id="IPR011049">
    <property type="entry name" value="Serralysin-like_metalloprot_C"/>
</dbReference>
<dbReference type="AlphaFoldDB" id="A0A8B0SK34"/>
<evidence type="ECO:0000256" key="3">
    <source>
        <dbReference type="ARBA" id="ARBA00022737"/>
    </source>
</evidence>
<dbReference type="EMBL" id="JAFMPM010000006">
    <property type="protein sequence ID" value="MBO0613106.1"/>
    <property type="molecule type" value="Genomic_DNA"/>
</dbReference>
<evidence type="ECO:0000313" key="6">
    <source>
        <dbReference type="EMBL" id="MBO0613106.1"/>
    </source>
</evidence>
<dbReference type="CDD" id="cd04277">
    <property type="entry name" value="ZnMc_serralysin_like"/>
    <property type="match status" value="1"/>
</dbReference>
<dbReference type="GO" id="GO:0005509">
    <property type="term" value="F:calcium ion binding"/>
    <property type="evidence" value="ECO:0007669"/>
    <property type="project" value="InterPro"/>
</dbReference>
<dbReference type="InterPro" id="IPR013858">
    <property type="entry name" value="Peptidase_M10B_C"/>
</dbReference>
<accession>A0A8B0SK34</accession>
<evidence type="ECO:0000256" key="2">
    <source>
        <dbReference type="ARBA" id="ARBA00022525"/>
    </source>
</evidence>
<dbReference type="SMART" id="SM00235">
    <property type="entry name" value="ZnMc"/>
    <property type="match status" value="1"/>
</dbReference>
<dbReference type="Proteomes" id="UP000664466">
    <property type="component" value="Unassembled WGS sequence"/>
</dbReference>
<keyword evidence="8" id="KW-1185">Reference proteome</keyword>
<comment type="subcellular location">
    <subcellularLocation>
        <location evidence="1">Secreted</location>
    </subcellularLocation>
</comment>
<dbReference type="GO" id="GO:0005615">
    <property type="term" value="C:extracellular space"/>
    <property type="evidence" value="ECO:0007669"/>
    <property type="project" value="InterPro"/>
</dbReference>
<dbReference type="EMBL" id="CP072748">
    <property type="protein sequence ID" value="QTX11451.1"/>
    <property type="molecule type" value="Genomic_DNA"/>
</dbReference>
<feature type="region of interest" description="Disordered" evidence="4">
    <location>
        <begin position="1"/>
        <end position="24"/>
    </location>
</feature>
<reference evidence="7" key="2">
    <citation type="submission" date="2021-04" db="EMBL/GenBank/DDBJ databases">
        <title>Complete Genome and methylome analysis of Thiothrix fructosivorans ATCC 49748.</title>
        <authorList>
            <person name="Fomenkov A."/>
            <person name="Sun L."/>
            <person name="Vincze T."/>
            <person name="Grabovich M.Y."/>
            <person name="Roberts R.J."/>
        </authorList>
    </citation>
    <scope>NUCLEOTIDE SEQUENCE</scope>
    <source>
        <strain evidence="7">ATCC 49748</strain>
    </source>
</reference>
<keyword evidence="3" id="KW-0677">Repeat</keyword>
<name>A0A8B0SK34_9GAMM</name>